<dbReference type="EMBL" id="QRWQ01000001">
    <property type="protein sequence ID" value="RGT41850.1"/>
    <property type="molecule type" value="Genomic_DNA"/>
</dbReference>
<evidence type="ECO:0000256" key="2">
    <source>
        <dbReference type="ARBA" id="ARBA00022553"/>
    </source>
</evidence>
<dbReference type="NCBIfam" id="TIGR01746">
    <property type="entry name" value="Thioester-redct"/>
    <property type="match status" value="1"/>
</dbReference>
<dbReference type="InterPro" id="IPR006162">
    <property type="entry name" value="Ppantetheine_attach_site"/>
</dbReference>
<accession>A0A412NNH7</accession>
<keyword evidence="2" id="KW-0597">Phosphoprotein</keyword>
<name>A0A412NNH7_MEDGN</name>
<dbReference type="CDD" id="cd05235">
    <property type="entry name" value="SDR_e1"/>
    <property type="match status" value="1"/>
</dbReference>
<dbReference type="InterPro" id="IPR013120">
    <property type="entry name" value="FAR_NAD-bd"/>
</dbReference>
<dbReference type="InterPro" id="IPR010080">
    <property type="entry name" value="Thioester_reductase-like_dom"/>
</dbReference>
<dbReference type="InterPro" id="IPR009081">
    <property type="entry name" value="PP-bd_ACP"/>
</dbReference>
<feature type="domain" description="Carrier" evidence="3">
    <location>
        <begin position="6"/>
        <end position="82"/>
    </location>
</feature>
<comment type="caution">
    <text evidence="4">The sequence shown here is derived from an EMBL/GenBank/DDBJ whole genome shotgun (WGS) entry which is preliminary data.</text>
</comment>
<dbReference type="Gene3D" id="1.10.1200.10">
    <property type="entry name" value="ACP-like"/>
    <property type="match status" value="1"/>
</dbReference>
<dbReference type="PANTHER" id="PTHR44845">
    <property type="entry name" value="CARRIER DOMAIN-CONTAINING PROTEIN"/>
    <property type="match status" value="1"/>
</dbReference>
<dbReference type="PROSITE" id="PS00012">
    <property type="entry name" value="PHOSPHOPANTETHEINE"/>
    <property type="match status" value="1"/>
</dbReference>
<dbReference type="RefSeq" id="WP_024720767.1">
    <property type="nucleotide sequence ID" value="NZ_QRWQ01000001.1"/>
</dbReference>
<dbReference type="SUPFAM" id="SSF51735">
    <property type="entry name" value="NAD(P)-binding Rossmann-fold domains"/>
    <property type="match status" value="1"/>
</dbReference>
<dbReference type="InterPro" id="IPR036736">
    <property type="entry name" value="ACP-like_sf"/>
</dbReference>
<organism evidence="4 5">
    <name type="scientific">Mediterraneibacter gnavus</name>
    <name type="common">Ruminococcus gnavus</name>
    <dbReference type="NCBI Taxonomy" id="33038"/>
    <lineage>
        <taxon>Bacteria</taxon>
        <taxon>Bacillati</taxon>
        <taxon>Bacillota</taxon>
        <taxon>Clostridia</taxon>
        <taxon>Lachnospirales</taxon>
        <taxon>Lachnospiraceae</taxon>
        <taxon>Mediterraneibacter</taxon>
    </lineage>
</organism>
<dbReference type="PROSITE" id="PS50075">
    <property type="entry name" value="CARRIER"/>
    <property type="match status" value="1"/>
</dbReference>
<dbReference type="Pfam" id="PF07993">
    <property type="entry name" value="NAD_binding_4"/>
    <property type="match status" value="1"/>
</dbReference>
<evidence type="ECO:0000313" key="4">
    <source>
        <dbReference type="EMBL" id="RGT41850.1"/>
    </source>
</evidence>
<keyword evidence="1" id="KW-0596">Phosphopantetheine</keyword>
<gene>
    <name evidence="4" type="ORF">DWX36_01095</name>
</gene>
<protein>
    <submittedName>
        <fullName evidence="4">NAD-dependent epimerase/dehydratase family protein</fullName>
    </submittedName>
</protein>
<sequence>MRKNKYTVYELQDEIKKIWSEELGKDLKINENYFLIGGNSLNAIRIVGEIKKLFDNSIDIPFSYIFSYPTVEKLSNAIYEILNGCLKAGLTSKELEMEVKLDIDLKGKSVPIKKEVCLLTGATGNLGNYLLKEILRQTNMEIYCLIRAKSMEAAQDRLEGVLNKINMSLYEEARVHIVLGDLGEPNLGMDMDVYEKLAEKVDCIYHNGAKVHFLSDYYELKNINVNGTKEIIRFAGYKKIKAIFYISTISIFSKFRTNDNIIMENDDISDPGILPIGYTQSKWVAEGLIWKAKECGIPVMVYRLGHVVGDSETGVCNDGDFIFRIIKSCLILGVYPDIKGSIAPIAIDDVAKIVVGISQIEDQYGKTYHVINTKEISFQDAVDIVDRIGICLQPLEKNEWIEIANNRDDLPITLFLDFFDDKYWKQERQIEFSTENLRSELKKMNLEIKPMTYELIYKYYAYIKNKEQWKEETIEEGIID</sequence>
<proteinExistence type="predicted"/>
<evidence type="ECO:0000256" key="1">
    <source>
        <dbReference type="ARBA" id="ARBA00022450"/>
    </source>
</evidence>
<evidence type="ECO:0000259" key="3">
    <source>
        <dbReference type="PROSITE" id="PS50075"/>
    </source>
</evidence>
<evidence type="ECO:0000313" key="5">
    <source>
        <dbReference type="Proteomes" id="UP000283834"/>
    </source>
</evidence>
<dbReference type="SUPFAM" id="SSF47336">
    <property type="entry name" value="ACP-like"/>
    <property type="match status" value="1"/>
</dbReference>
<dbReference type="Pfam" id="PF00550">
    <property type="entry name" value="PP-binding"/>
    <property type="match status" value="1"/>
</dbReference>
<dbReference type="Gene3D" id="3.40.50.720">
    <property type="entry name" value="NAD(P)-binding Rossmann-like Domain"/>
    <property type="match status" value="1"/>
</dbReference>
<reference evidence="4 5" key="1">
    <citation type="submission" date="2018-08" db="EMBL/GenBank/DDBJ databases">
        <title>A genome reference for cultivated species of the human gut microbiota.</title>
        <authorList>
            <person name="Zou Y."/>
            <person name="Xue W."/>
            <person name="Luo G."/>
        </authorList>
    </citation>
    <scope>NUCLEOTIDE SEQUENCE [LARGE SCALE GENOMIC DNA]</scope>
    <source>
        <strain evidence="4 5">AF19-16AC</strain>
    </source>
</reference>
<dbReference type="Proteomes" id="UP000283834">
    <property type="component" value="Unassembled WGS sequence"/>
</dbReference>
<dbReference type="InterPro" id="IPR036291">
    <property type="entry name" value="NAD(P)-bd_dom_sf"/>
</dbReference>
<dbReference type="PANTHER" id="PTHR44845:SF6">
    <property type="entry name" value="BETA-ALANINE-ACTIVATING ENZYME"/>
    <property type="match status" value="1"/>
</dbReference>
<dbReference type="AlphaFoldDB" id="A0A412NNH7"/>